<evidence type="ECO:0000313" key="1">
    <source>
        <dbReference type="EMBL" id="CAB3979500.1"/>
    </source>
</evidence>
<keyword evidence="2" id="KW-1185">Reference proteome</keyword>
<name>A0A6S7FZI4_PARCT</name>
<comment type="caution">
    <text evidence="1">The sequence shown here is derived from an EMBL/GenBank/DDBJ whole genome shotgun (WGS) entry which is preliminary data.</text>
</comment>
<organism evidence="1 2">
    <name type="scientific">Paramuricea clavata</name>
    <name type="common">Red gorgonian</name>
    <name type="synonym">Violescent sea-whip</name>
    <dbReference type="NCBI Taxonomy" id="317549"/>
    <lineage>
        <taxon>Eukaryota</taxon>
        <taxon>Metazoa</taxon>
        <taxon>Cnidaria</taxon>
        <taxon>Anthozoa</taxon>
        <taxon>Octocorallia</taxon>
        <taxon>Malacalcyonacea</taxon>
        <taxon>Plexauridae</taxon>
        <taxon>Paramuricea</taxon>
    </lineage>
</organism>
<sequence>MGPRGIFLLKPASILRSAVRIEAEALSEDSNARSGSDSKQVLLEDMEAIGFDGSSFVKNLEASVADRQKRGKPPRKIRYVHYCQWAHALLKKDIGGEDAEFGFPCQVLNFIRHIAPGDVKGEIREDAYSVSLKVFCKVLDIPERQKNELL</sequence>
<dbReference type="Proteomes" id="UP001152795">
    <property type="component" value="Unassembled WGS sequence"/>
</dbReference>
<dbReference type="AlphaFoldDB" id="A0A6S7FZI4"/>
<evidence type="ECO:0000313" key="2">
    <source>
        <dbReference type="Proteomes" id="UP001152795"/>
    </source>
</evidence>
<reference evidence="1" key="1">
    <citation type="submission" date="2020-04" db="EMBL/GenBank/DDBJ databases">
        <authorList>
            <person name="Alioto T."/>
            <person name="Alioto T."/>
            <person name="Gomez Garrido J."/>
        </authorList>
    </citation>
    <scope>NUCLEOTIDE SEQUENCE</scope>
    <source>
        <strain evidence="1">A484AB</strain>
    </source>
</reference>
<accession>A0A6S7FZI4</accession>
<dbReference type="OrthoDB" id="5954637at2759"/>
<dbReference type="EMBL" id="CACRXK020000204">
    <property type="protein sequence ID" value="CAB3979500.1"/>
    <property type="molecule type" value="Genomic_DNA"/>
</dbReference>
<gene>
    <name evidence="1" type="ORF">PACLA_8A066360</name>
</gene>
<protein>
    <submittedName>
        <fullName evidence="1">Uncharacterized protein</fullName>
    </submittedName>
</protein>
<proteinExistence type="predicted"/>